<dbReference type="Proteomes" id="UP000824242">
    <property type="component" value="Unassembled WGS sequence"/>
</dbReference>
<sequence length="81" mass="8656">MKNIHLIEDSPAGSALSSSLLPGEVYAGLSITISVPKREARALGLLQPDGSLNIDAVLPRVFQDQDFALRYARIAQVHSGV</sequence>
<organism evidence="1 2">
    <name type="scientific">Candidatus Caccousia avicola</name>
    <dbReference type="NCBI Taxonomy" id="2840721"/>
    <lineage>
        <taxon>Bacteria</taxon>
        <taxon>Bacillati</taxon>
        <taxon>Bacillota</taxon>
        <taxon>Clostridia</taxon>
        <taxon>Eubacteriales</taxon>
        <taxon>Oscillospiraceae</taxon>
        <taxon>Oscillospiraceae incertae sedis</taxon>
        <taxon>Candidatus Caccousia</taxon>
    </lineage>
</organism>
<reference evidence="1" key="1">
    <citation type="submission" date="2020-10" db="EMBL/GenBank/DDBJ databases">
        <authorList>
            <person name="Gilroy R."/>
        </authorList>
    </citation>
    <scope>NUCLEOTIDE SEQUENCE</scope>
    <source>
        <strain evidence="1">ChiSxjej1B13-7958</strain>
    </source>
</reference>
<proteinExistence type="predicted"/>
<protein>
    <submittedName>
        <fullName evidence="1">Uncharacterized protein</fullName>
    </submittedName>
</protein>
<gene>
    <name evidence="1" type="ORF">IAB89_07645</name>
</gene>
<evidence type="ECO:0000313" key="1">
    <source>
        <dbReference type="EMBL" id="HIR47512.1"/>
    </source>
</evidence>
<name>A0A9D1ANU3_9FIRM</name>
<evidence type="ECO:0000313" key="2">
    <source>
        <dbReference type="Proteomes" id="UP000824242"/>
    </source>
</evidence>
<dbReference type="EMBL" id="DVGZ01000080">
    <property type="protein sequence ID" value="HIR47512.1"/>
    <property type="molecule type" value="Genomic_DNA"/>
</dbReference>
<accession>A0A9D1ANU3</accession>
<dbReference type="AlphaFoldDB" id="A0A9D1ANU3"/>
<comment type="caution">
    <text evidence="1">The sequence shown here is derived from an EMBL/GenBank/DDBJ whole genome shotgun (WGS) entry which is preliminary data.</text>
</comment>
<reference evidence="1" key="2">
    <citation type="journal article" date="2021" name="PeerJ">
        <title>Extensive microbial diversity within the chicken gut microbiome revealed by metagenomics and culture.</title>
        <authorList>
            <person name="Gilroy R."/>
            <person name="Ravi A."/>
            <person name="Getino M."/>
            <person name="Pursley I."/>
            <person name="Horton D.L."/>
            <person name="Alikhan N.F."/>
            <person name="Baker D."/>
            <person name="Gharbi K."/>
            <person name="Hall N."/>
            <person name="Watson M."/>
            <person name="Adriaenssens E.M."/>
            <person name="Foster-Nyarko E."/>
            <person name="Jarju S."/>
            <person name="Secka A."/>
            <person name="Antonio M."/>
            <person name="Oren A."/>
            <person name="Chaudhuri R.R."/>
            <person name="La Ragione R."/>
            <person name="Hildebrand F."/>
            <person name="Pallen M.J."/>
        </authorList>
    </citation>
    <scope>NUCLEOTIDE SEQUENCE</scope>
    <source>
        <strain evidence="1">ChiSxjej1B13-7958</strain>
    </source>
</reference>